<sequence length="280" mass="30215">MEQDIGIGQGIGGGDNGGDMNQQPQHQPPPPQQPQQCPRCDSMNTKFCYYNNYSLAQPRFFCKTCKRYWTHGGTLRNIPVGGSSRKGKRTKYSSSSSSSSSSQPQLQIRSQRVTQEMVQFPNQTNLTTLMRPAPPRVVQPTNPYYQGGGIGGGYLSSLAAVHSMNLPPQPLDQSLNVVASSNSGLLPGFNTAASGSLGSQPYHPGQIHPQFYPEHGFNYPPNMANHMAPDTSLWNSVSTSSSTSGNTQNNTSGGGSSSLIPNNWPNLPGNGSHYHYIAVR</sequence>
<evidence type="ECO:0000313" key="13">
    <source>
        <dbReference type="Proteomes" id="UP001497480"/>
    </source>
</evidence>
<feature type="region of interest" description="Disordered" evidence="10">
    <location>
        <begin position="1"/>
        <end position="38"/>
    </location>
</feature>
<evidence type="ECO:0000259" key="11">
    <source>
        <dbReference type="PROSITE" id="PS50884"/>
    </source>
</evidence>
<evidence type="ECO:0000256" key="8">
    <source>
        <dbReference type="PROSITE-ProRule" id="PRU00071"/>
    </source>
</evidence>
<dbReference type="GO" id="GO:0008270">
    <property type="term" value="F:zinc ion binding"/>
    <property type="evidence" value="ECO:0007669"/>
    <property type="project" value="UniProtKB-KW"/>
</dbReference>
<dbReference type="PROSITE" id="PS50884">
    <property type="entry name" value="ZF_DOF_2"/>
    <property type="match status" value="1"/>
</dbReference>
<keyword evidence="4 9" id="KW-0805">Transcription regulation</keyword>
<comment type="subcellular location">
    <subcellularLocation>
        <location evidence="8 9">Nucleus</location>
    </subcellularLocation>
</comment>
<name>A0AAV1YBM0_LUPLU</name>
<dbReference type="AlphaFoldDB" id="A0AAV1YBM0"/>
<feature type="compositionally biased region" description="Gly residues" evidence="10">
    <location>
        <begin position="7"/>
        <end position="17"/>
    </location>
</feature>
<keyword evidence="3 9" id="KW-0862">Zinc</keyword>
<evidence type="ECO:0000256" key="7">
    <source>
        <dbReference type="ARBA" id="ARBA00023242"/>
    </source>
</evidence>
<gene>
    <name evidence="12" type="ORF">LLUT_LOCUS32447</name>
</gene>
<evidence type="ECO:0000313" key="12">
    <source>
        <dbReference type="EMBL" id="CAL0331387.1"/>
    </source>
</evidence>
<evidence type="ECO:0000256" key="4">
    <source>
        <dbReference type="ARBA" id="ARBA00023015"/>
    </source>
</evidence>
<keyword evidence="7 8" id="KW-0539">Nucleus</keyword>
<proteinExistence type="predicted"/>
<comment type="caution">
    <text evidence="12">The sequence shown here is derived from an EMBL/GenBank/DDBJ whole genome shotgun (WGS) entry which is preliminary data.</text>
</comment>
<comment type="function">
    <text evidence="9">Transcription factor that binds specifically to a 5'-AA[AG]G-3' consensus core sequence.</text>
</comment>
<organism evidence="12 13">
    <name type="scientific">Lupinus luteus</name>
    <name type="common">European yellow lupine</name>
    <dbReference type="NCBI Taxonomy" id="3873"/>
    <lineage>
        <taxon>Eukaryota</taxon>
        <taxon>Viridiplantae</taxon>
        <taxon>Streptophyta</taxon>
        <taxon>Embryophyta</taxon>
        <taxon>Tracheophyta</taxon>
        <taxon>Spermatophyta</taxon>
        <taxon>Magnoliopsida</taxon>
        <taxon>eudicotyledons</taxon>
        <taxon>Gunneridae</taxon>
        <taxon>Pentapetalae</taxon>
        <taxon>rosids</taxon>
        <taxon>fabids</taxon>
        <taxon>Fabales</taxon>
        <taxon>Fabaceae</taxon>
        <taxon>Papilionoideae</taxon>
        <taxon>50 kb inversion clade</taxon>
        <taxon>genistoids sensu lato</taxon>
        <taxon>core genistoids</taxon>
        <taxon>Genisteae</taxon>
        <taxon>Lupinus</taxon>
    </lineage>
</organism>
<evidence type="ECO:0000256" key="3">
    <source>
        <dbReference type="ARBA" id="ARBA00022833"/>
    </source>
</evidence>
<dbReference type="Proteomes" id="UP001497480">
    <property type="component" value="Unassembled WGS sequence"/>
</dbReference>
<feature type="compositionally biased region" description="Low complexity" evidence="10">
    <location>
        <begin position="235"/>
        <end position="251"/>
    </location>
</feature>
<reference evidence="12 13" key="1">
    <citation type="submission" date="2024-03" db="EMBL/GenBank/DDBJ databases">
        <authorList>
            <person name="Martinez-Hernandez J."/>
        </authorList>
    </citation>
    <scope>NUCLEOTIDE SEQUENCE [LARGE SCALE GENOMIC DNA]</scope>
</reference>
<evidence type="ECO:0000256" key="10">
    <source>
        <dbReference type="SAM" id="MobiDB-lite"/>
    </source>
</evidence>
<dbReference type="GO" id="GO:0005634">
    <property type="term" value="C:nucleus"/>
    <property type="evidence" value="ECO:0007669"/>
    <property type="project" value="UniProtKB-SubCell"/>
</dbReference>
<evidence type="ECO:0000256" key="2">
    <source>
        <dbReference type="ARBA" id="ARBA00022771"/>
    </source>
</evidence>
<dbReference type="PROSITE" id="PS01361">
    <property type="entry name" value="ZF_DOF_1"/>
    <property type="match status" value="1"/>
</dbReference>
<dbReference type="PANTHER" id="PTHR31992:SF108">
    <property type="entry name" value="DOF ZINC FINGER PROTEIN"/>
    <property type="match status" value="1"/>
</dbReference>
<feature type="compositionally biased region" description="Low complexity" evidence="10">
    <location>
        <begin position="93"/>
        <end position="102"/>
    </location>
</feature>
<keyword evidence="2 8" id="KW-0863">Zinc-finger</keyword>
<dbReference type="InterPro" id="IPR003851">
    <property type="entry name" value="Znf_Dof"/>
</dbReference>
<evidence type="ECO:0000256" key="6">
    <source>
        <dbReference type="ARBA" id="ARBA00023163"/>
    </source>
</evidence>
<dbReference type="GO" id="GO:0003700">
    <property type="term" value="F:DNA-binding transcription factor activity"/>
    <property type="evidence" value="ECO:0007669"/>
    <property type="project" value="UniProtKB-UniRule"/>
</dbReference>
<dbReference type="EMBL" id="CAXHTB010000023">
    <property type="protein sequence ID" value="CAL0331387.1"/>
    <property type="molecule type" value="Genomic_DNA"/>
</dbReference>
<dbReference type="PANTHER" id="PTHR31992">
    <property type="entry name" value="DOF ZINC FINGER PROTEIN DOF1.4-RELATED"/>
    <property type="match status" value="1"/>
</dbReference>
<accession>A0AAV1YBM0</accession>
<dbReference type="InterPro" id="IPR045174">
    <property type="entry name" value="Dof"/>
</dbReference>
<evidence type="ECO:0000256" key="5">
    <source>
        <dbReference type="ARBA" id="ARBA00023125"/>
    </source>
</evidence>
<keyword evidence="5 8" id="KW-0238">DNA-binding</keyword>
<evidence type="ECO:0000256" key="1">
    <source>
        <dbReference type="ARBA" id="ARBA00022723"/>
    </source>
</evidence>
<evidence type="ECO:0000256" key="9">
    <source>
        <dbReference type="RuleBase" id="RU369094"/>
    </source>
</evidence>
<keyword evidence="13" id="KW-1185">Reference proteome</keyword>
<feature type="domain" description="Dof-type" evidence="11">
    <location>
        <begin position="35"/>
        <end position="89"/>
    </location>
</feature>
<keyword evidence="6 9" id="KW-0804">Transcription</keyword>
<dbReference type="Pfam" id="PF02701">
    <property type="entry name" value="Zn_ribbon_Dof"/>
    <property type="match status" value="1"/>
</dbReference>
<protein>
    <recommendedName>
        <fullName evidence="9">Dof zinc finger protein</fullName>
    </recommendedName>
</protein>
<dbReference type="GO" id="GO:0003677">
    <property type="term" value="F:DNA binding"/>
    <property type="evidence" value="ECO:0007669"/>
    <property type="project" value="UniProtKB-UniRule"/>
</dbReference>
<feature type="region of interest" description="Disordered" evidence="10">
    <location>
        <begin position="230"/>
        <end position="265"/>
    </location>
</feature>
<keyword evidence="1 9" id="KW-0479">Metal-binding</keyword>
<feature type="region of interest" description="Disordered" evidence="10">
    <location>
        <begin position="76"/>
        <end position="110"/>
    </location>
</feature>